<dbReference type="Pfam" id="PF00144">
    <property type="entry name" value="Beta-lactamase"/>
    <property type="match status" value="1"/>
</dbReference>
<accession>A0A6J4UMG5</accession>
<dbReference type="InterPro" id="IPR050491">
    <property type="entry name" value="AmpC-like"/>
</dbReference>
<evidence type="ECO:0000313" key="4">
    <source>
        <dbReference type="EMBL" id="CAA9551304.1"/>
    </source>
</evidence>
<dbReference type="AlphaFoldDB" id="A0A6J4UMG5"/>
<name>A0A6J4UMG5_9BACT</name>
<feature type="domain" description="Peptidase S12 Pab87-related C-terminal" evidence="3">
    <location>
        <begin position="381"/>
        <end position="464"/>
    </location>
</feature>
<protein>
    <submittedName>
        <fullName evidence="4">Beta-lactamase class C-like and penicillin binding proteins (PBPs) superfamily / DUF3471 domain</fullName>
    </submittedName>
</protein>
<dbReference type="SUPFAM" id="SSF56601">
    <property type="entry name" value="beta-lactamase/transpeptidase-like"/>
    <property type="match status" value="1"/>
</dbReference>
<dbReference type="PANTHER" id="PTHR46825:SF15">
    <property type="entry name" value="BETA-LACTAMASE-RELATED DOMAIN-CONTAINING PROTEIN"/>
    <property type="match status" value="1"/>
</dbReference>
<sequence length="485" mass="51077">MVDRLPALAQEILARTGVPGMAVAVVFHDAVTFVGGFGVRELGGNEQVDGDTVFQLASLSKPLASTVVSAVVGDGALGWNSRLADVDSGFALHDSWPTQDVTLADLFAHRSGLHEHAGDLLEDLGFGRDEILHRLRFLAPEYSFRSGYRYTNFGLTAAAVAAAGVAGMSWEDLSEDRLYRPLGMTRTSSRFADYLARDNLAVPHVRVDGAWTVTPEQRDPDAQSPAGGVSSSASDLARWARLQLGQGMFDGQQLIPAEALAPTHVPQAVNHVPADPATERAGFYGLGIGVGYDEFGAVRWSHSGAFSLGAATAVYLLPGSGFGVLALTNGYPIGAPEALCLTVLDLAQHGEVARDWLATVTPGFATFQEPQYGTGTAWDSQPASATPALAADAYVGTYRNDYYGDAEIIHADDGLALCLGPNAREFPLAHYDRDTFSWQPPGENASVRSGLAFTVGAAGAAVGFDDEYLASGGAGTLTRAEGAER</sequence>
<reference evidence="4" key="1">
    <citation type="submission" date="2020-02" db="EMBL/GenBank/DDBJ databases">
        <authorList>
            <person name="Meier V. D."/>
        </authorList>
    </citation>
    <scope>NUCLEOTIDE SEQUENCE</scope>
    <source>
        <strain evidence="4">AVDCRST_MAG49</strain>
    </source>
</reference>
<dbReference type="InterPro" id="IPR001466">
    <property type="entry name" value="Beta-lactam-related"/>
</dbReference>
<dbReference type="PANTHER" id="PTHR46825">
    <property type="entry name" value="D-ALANYL-D-ALANINE-CARBOXYPEPTIDASE/ENDOPEPTIDASE AMPH"/>
    <property type="match status" value="1"/>
</dbReference>
<evidence type="ECO:0000256" key="1">
    <source>
        <dbReference type="SAM" id="MobiDB-lite"/>
    </source>
</evidence>
<evidence type="ECO:0000259" key="2">
    <source>
        <dbReference type="Pfam" id="PF00144"/>
    </source>
</evidence>
<proteinExistence type="predicted"/>
<organism evidence="4">
    <name type="scientific">uncultured Thermomicrobiales bacterium</name>
    <dbReference type="NCBI Taxonomy" id="1645740"/>
    <lineage>
        <taxon>Bacteria</taxon>
        <taxon>Pseudomonadati</taxon>
        <taxon>Thermomicrobiota</taxon>
        <taxon>Thermomicrobia</taxon>
        <taxon>Thermomicrobiales</taxon>
        <taxon>environmental samples</taxon>
    </lineage>
</organism>
<feature type="domain" description="Beta-lactamase-related" evidence="2">
    <location>
        <begin position="7"/>
        <end position="334"/>
    </location>
</feature>
<dbReference type="Pfam" id="PF11954">
    <property type="entry name" value="DUF3471"/>
    <property type="match status" value="1"/>
</dbReference>
<feature type="region of interest" description="Disordered" evidence="1">
    <location>
        <begin position="213"/>
        <end position="232"/>
    </location>
</feature>
<dbReference type="InterPro" id="IPR021860">
    <property type="entry name" value="Peptidase_S12_Pab87-rel_C"/>
</dbReference>
<dbReference type="InterPro" id="IPR012338">
    <property type="entry name" value="Beta-lactam/transpept-like"/>
</dbReference>
<evidence type="ECO:0000259" key="3">
    <source>
        <dbReference type="Pfam" id="PF11954"/>
    </source>
</evidence>
<dbReference type="Gene3D" id="3.40.710.10">
    <property type="entry name" value="DD-peptidase/beta-lactamase superfamily"/>
    <property type="match status" value="1"/>
</dbReference>
<dbReference type="Gene3D" id="2.40.128.600">
    <property type="match status" value="1"/>
</dbReference>
<dbReference type="EMBL" id="CADCWG010000118">
    <property type="protein sequence ID" value="CAA9551304.1"/>
    <property type="molecule type" value="Genomic_DNA"/>
</dbReference>
<gene>
    <name evidence="4" type="ORF">AVDCRST_MAG49-1814</name>
</gene>